<dbReference type="SFLD" id="SFLDS00029">
    <property type="entry name" value="Radical_SAM"/>
    <property type="match status" value="1"/>
</dbReference>
<evidence type="ECO:0000256" key="4">
    <source>
        <dbReference type="ARBA" id="ARBA00022691"/>
    </source>
</evidence>
<protein>
    <submittedName>
        <fullName evidence="9">Radical SAM protein</fullName>
    </submittedName>
</protein>
<evidence type="ECO:0000256" key="3">
    <source>
        <dbReference type="ARBA" id="ARBA00022679"/>
    </source>
</evidence>
<dbReference type="InterPro" id="IPR051198">
    <property type="entry name" value="BchE-like"/>
</dbReference>
<evidence type="ECO:0000256" key="2">
    <source>
        <dbReference type="ARBA" id="ARBA00022603"/>
    </source>
</evidence>
<name>A0A1B9Y2E8_9FLAO</name>
<evidence type="ECO:0000256" key="5">
    <source>
        <dbReference type="ARBA" id="ARBA00022723"/>
    </source>
</evidence>
<keyword evidence="7" id="KW-0411">Iron-sulfur</keyword>
<dbReference type="Proteomes" id="UP000093186">
    <property type="component" value="Unassembled WGS sequence"/>
</dbReference>
<dbReference type="SUPFAM" id="SSF102114">
    <property type="entry name" value="Radical SAM enzymes"/>
    <property type="match status" value="1"/>
</dbReference>
<evidence type="ECO:0000313" key="9">
    <source>
        <dbReference type="EMBL" id="OCK43984.1"/>
    </source>
</evidence>
<evidence type="ECO:0000313" key="10">
    <source>
        <dbReference type="Proteomes" id="UP000093186"/>
    </source>
</evidence>
<dbReference type="PANTHER" id="PTHR43409:SF7">
    <property type="entry name" value="BLL1977 PROTEIN"/>
    <property type="match status" value="1"/>
</dbReference>
<keyword evidence="6" id="KW-0408">Iron</keyword>
<dbReference type="GO" id="GO:0005829">
    <property type="term" value="C:cytosol"/>
    <property type="evidence" value="ECO:0007669"/>
    <property type="project" value="TreeGrafter"/>
</dbReference>
<dbReference type="Pfam" id="PF04055">
    <property type="entry name" value="Radical_SAM"/>
    <property type="match status" value="1"/>
</dbReference>
<dbReference type="InterPro" id="IPR023404">
    <property type="entry name" value="rSAM_horseshoe"/>
</dbReference>
<evidence type="ECO:0000256" key="6">
    <source>
        <dbReference type="ARBA" id="ARBA00023004"/>
    </source>
</evidence>
<dbReference type="STRING" id="447689.BA195_04625"/>
<dbReference type="OrthoDB" id="9801424at2"/>
<dbReference type="CDD" id="cd01335">
    <property type="entry name" value="Radical_SAM"/>
    <property type="match status" value="1"/>
</dbReference>
<dbReference type="InterPro" id="IPR058240">
    <property type="entry name" value="rSAM_sf"/>
</dbReference>
<dbReference type="SMART" id="SM00729">
    <property type="entry name" value="Elp3"/>
    <property type="match status" value="1"/>
</dbReference>
<keyword evidence="4" id="KW-0949">S-adenosyl-L-methionine</keyword>
<dbReference type="GO" id="GO:0046872">
    <property type="term" value="F:metal ion binding"/>
    <property type="evidence" value="ECO:0007669"/>
    <property type="project" value="UniProtKB-KW"/>
</dbReference>
<evidence type="ECO:0000256" key="7">
    <source>
        <dbReference type="ARBA" id="ARBA00023014"/>
    </source>
</evidence>
<dbReference type="PANTHER" id="PTHR43409">
    <property type="entry name" value="ANAEROBIC MAGNESIUM-PROTOPORPHYRIN IX MONOMETHYL ESTER CYCLASE-RELATED"/>
    <property type="match status" value="1"/>
</dbReference>
<keyword evidence="5" id="KW-0479">Metal-binding</keyword>
<sequence length="488" mass="56783">MLNIAFSHSYFYPFDEKQWKNKTPFPPLGTMYAASFLREKGYVVSLFDTCLLKNIDPLHSFLEINKPDIFVIYDDGFNYLTKMCLTNMREAAFEMILKARGNNCKIVVCSSDATDHYEKYLDAGADFIIQGEGEVTLKELVGKFQNKEDATVIDGVVYVNDKGEIIKNPKRPVYKDLDSFPMPAWDLININDYKKIWEEGGKEFSLNMVTTRGCPFKCNWCAKPIYGNRYNSHSPEYIVAHISYLQKTFGVKKFWMCDDIFGLKSQWVQEFNTLLKKENLNISYYIQSRADLLLKEENIEALAESGLSEVWIGAESGSQKILDAMDKGTTIDQIEKATYLLKEKNIKVAFFIQFGYLNETKEDIDLTIKMIQKLLPDNIGVSVSYPLPETEFYEKVKDDLKLKANWTDSDDLAMMFQGSFNSKFYKKLQRYVHKVFRKAQGVFNFKKMIRNPFSLKMYEWRLVFLLPYYITTSMINKLQLNKLENIND</sequence>
<dbReference type="Gene3D" id="3.40.50.280">
    <property type="entry name" value="Cobalamin-binding domain"/>
    <property type="match status" value="1"/>
</dbReference>
<comment type="cofactor">
    <cofactor evidence="1">
        <name>[4Fe-4S] cluster</name>
        <dbReference type="ChEBI" id="CHEBI:49883"/>
    </cofactor>
</comment>
<organism evidence="9 10">
    <name type="scientific">Tenacibaculum soleae</name>
    <dbReference type="NCBI Taxonomy" id="447689"/>
    <lineage>
        <taxon>Bacteria</taxon>
        <taxon>Pseudomonadati</taxon>
        <taxon>Bacteroidota</taxon>
        <taxon>Flavobacteriia</taxon>
        <taxon>Flavobacteriales</taxon>
        <taxon>Flavobacteriaceae</taxon>
        <taxon>Tenacibaculum</taxon>
    </lineage>
</organism>
<proteinExistence type="predicted"/>
<evidence type="ECO:0000259" key="8">
    <source>
        <dbReference type="PROSITE" id="PS51918"/>
    </source>
</evidence>
<dbReference type="InterPro" id="IPR034466">
    <property type="entry name" value="Methyltransferase_Class_B"/>
</dbReference>
<dbReference type="Gene3D" id="3.80.30.20">
    <property type="entry name" value="tm_1862 like domain"/>
    <property type="match status" value="1"/>
</dbReference>
<evidence type="ECO:0000256" key="1">
    <source>
        <dbReference type="ARBA" id="ARBA00001966"/>
    </source>
</evidence>
<dbReference type="AlphaFoldDB" id="A0A1B9Y2E8"/>
<comment type="caution">
    <text evidence="9">The sequence shown here is derived from an EMBL/GenBank/DDBJ whole genome shotgun (WGS) entry which is preliminary data.</text>
</comment>
<dbReference type="SFLD" id="SFLDG01123">
    <property type="entry name" value="methyltransferase_(Class_B)"/>
    <property type="match status" value="1"/>
</dbReference>
<gene>
    <name evidence="9" type="ORF">BA195_04625</name>
</gene>
<dbReference type="InterPro" id="IPR006638">
    <property type="entry name" value="Elp3/MiaA/NifB-like_rSAM"/>
</dbReference>
<dbReference type="InterPro" id="IPR007197">
    <property type="entry name" value="rSAM"/>
</dbReference>
<feature type="domain" description="Radical SAM core" evidence="8">
    <location>
        <begin position="200"/>
        <end position="419"/>
    </location>
</feature>
<dbReference type="GO" id="GO:0003824">
    <property type="term" value="F:catalytic activity"/>
    <property type="evidence" value="ECO:0007669"/>
    <property type="project" value="InterPro"/>
</dbReference>
<dbReference type="EMBL" id="MAKX01000001">
    <property type="protein sequence ID" value="OCK43984.1"/>
    <property type="molecule type" value="Genomic_DNA"/>
</dbReference>
<accession>A0A1B9Y2E8</accession>
<dbReference type="RefSeq" id="WP_068702891.1">
    <property type="nucleotide sequence ID" value="NZ_MAKX01000001.1"/>
</dbReference>
<keyword evidence="10" id="KW-1185">Reference proteome</keyword>
<dbReference type="GO" id="GO:0051539">
    <property type="term" value="F:4 iron, 4 sulfur cluster binding"/>
    <property type="evidence" value="ECO:0007669"/>
    <property type="project" value="UniProtKB-KW"/>
</dbReference>
<dbReference type="PROSITE" id="PS51918">
    <property type="entry name" value="RADICAL_SAM"/>
    <property type="match status" value="1"/>
</dbReference>
<keyword evidence="3" id="KW-0808">Transferase</keyword>
<keyword evidence="2" id="KW-0489">Methyltransferase</keyword>
<dbReference type="SFLD" id="SFLDG01082">
    <property type="entry name" value="B12-binding_domain_containing"/>
    <property type="match status" value="1"/>
</dbReference>
<reference evidence="9 10" key="1">
    <citation type="submission" date="2016-06" db="EMBL/GenBank/DDBJ databases">
        <title>Draft Genome Sequence of Tenacibaculum soleae UCD-KL19.</title>
        <authorList>
            <person name="Eisen J.A."/>
            <person name="Coil D.A."/>
            <person name="Lujan K.M."/>
        </authorList>
    </citation>
    <scope>NUCLEOTIDE SEQUENCE [LARGE SCALE GENOMIC DNA]</scope>
    <source>
        <strain evidence="9 10">UCD-KL19</strain>
    </source>
</reference>